<dbReference type="RefSeq" id="WP_406699313.1">
    <property type="nucleotide sequence ID" value="NZ_CP155447.1"/>
</dbReference>
<name>A0AAU7CN83_9BACT</name>
<organism evidence="2">
    <name type="scientific">Singulisphaera sp. Ch08</name>
    <dbReference type="NCBI Taxonomy" id="3120278"/>
    <lineage>
        <taxon>Bacteria</taxon>
        <taxon>Pseudomonadati</taxon>
        <taxon>Planctomycetota</taxon>
        <taxon>Planctomycetia</taxon>
        <taxon>Isosphaerales</taxon>
        <taxon>Isosphaeraceae</taxon>
        <taxon>Singulisphaera</taxon>
    </lineage>
</organism>
<feature type="transmembrane region" description="Helical" evidence="1">
    <location>
        <begin position="95"/>
        <end position="120"/>
    </location>
</feature>
<dbReference type="AlphaFoldDB" id="A0AAU7CN83"/>
<evidence type="ECO:0000313" key="2">
    <source>
        <dbReference type="EMBL" id="XBH06463.1"/>
    </source>
</evidence>
<keyword evidence="1" id="KW-0472">Membrane</keyword>
<dbReference type="EMBL" id="CP155447">
    <property type="protein sequence ID" value="XBH06463.1"/>
    <property type="molecule type" value="Genomic_DNA"/>
</dbReference>
<feature type="transmembrane region" description="Helical" evidence="1">
    <location>
        <begin position="60"/>
        <end position="79"/>
    </location>
</feature>
<accession>A0AAU7CN83</accession>
<reference evidence="2" key="1">
    <citation type="submission" date="2024-05" db="EMBL/GenBank/DDBJ databases">
        <title>Planctomycetes of the genus Singulisphaera possess chitinolytic capabilities.</title>
        <authorList>
            <person name="Ivanova A."/>
        </authorList>
    </citation>
    <scope>NUCLEOTIDE SEQUENCE</scope>
    <source>
        <strain evidence="2">Ch08T</strain>
    </source>
</reference>
<sequence length="145" mass="15097">MKSTGHLTLIDLLAVVGATGLGLAWVKWVAPPDRSDAALIVLGPVVGILWHRLRGGRGILGGTLGGAAYAGIFLLYFFMGPQGSKLAGWTFKMKAMFIILISLSCAFTGTVLGVAAWLMAAAMGRPRAPKPSVMTSAVQADPDSN</sequence>
<gene>
    <name evidence="2" type="ORF">V5E97_10620</name>
</gene>
<protein>
    <recommendedName>
        <fullName evidence="3">DUF3054 domain-containing protein</fullName>
    </recommendedName>
</protein>
<evidence type="ECO:0008006" key="3">
    <source>
        <dbReference type="Google" id="ProtNLM"/>
    </source>
</evidence>
<proteinExistence type="predicted"/>
<keyword evidence="1" id="KW-0812">Transmembrane</keyword>
<feature type="transmembrane region" description="Helical" evidence="1">
    <location>
        <begin position="37"/>
        <end position="53"/>
    </location>
</feature>
<feature type="transmembrane region" description="Helical" evidence="1">
    <location>
        <begin position="7"/>
        <end position="25"/>
    </location>
</feature>
<evidence type="ECO:0000256" key="1">
    <source>
        <dbReference type="SAM" id="Phobius"/>
    </source>
</evidence>
<keyword evidence="1" id="KW-1133">Transmembrane helix</keyword>